<dbReference type="OrthoDB" id="5421765at2759"/>
<protein>
    <submittedName>
        <fullName evidence="3">Uncharacterized protein</fullName>
    </submittedName>
</protein>
<organism evidence="3 4">
    <name type="scientific">Lojkania enalia</name>
    <dbReference type="NCBI Taxonomy" id="147567"/>
    <lineage>
        <taxon>Eukaryota</taxon>
        <taxon>Fungi</taxon>
        <taxon>Dikarya</taxon>
        <taxon>Ascomycota</taxon>
        <taxon>Pezizomycotina</taxon>
        <taxon>Dothideomycetes</taxon>
        <taxon>Pleosporomycetidae</taxon>
        <taxon>Pleosporales</taxon>
        <taxon>Pleosporales incertae sedis</taxon>
        <taxon>Lojkania</taxon>
    </lineage>
</organism>
<evidence type="ECO:0000256" key="1">
    <source>
        <dbReference type="SAM" id="MobiDB-lite"/>
    </source>
</evidence>
<keyword evidence="4" id="KW-1185">Reference proteome</keyword>
<evidence type="ECO:0000256" key="2">
    <source>
        <dbReference type="SAM" id="Phobius"/>
    </source>
</evidence>
<feature type="transmembrane region" description="Helical" evidence="2">
    <location>
        <begin position="184"/>
        <end position="205"/>
    </location>
</feature>
<evidence type="ECO:0000313" key="4">
    <source>
        <dbReference type="Proteomes" id="UP000800093"/>
    </source>
</evidence>
<accession>A0A9P4NAC0</accession>
<dbReference type="AlphaFoldDB" id="A0A9P4NAC0"/>
<sequence length="499" mass="53895">MASDSSAAATSTFPAAYISFPGQNDYITFSSILDRPNILYFEFQDQKSNELKPAQNFPLTLGNTDRGLTTANLFWHQQDYLSMSKIPAIDWQYTPPGTAVGQGVISDFEPVASSSIPPPTPLATSVSTVSSPSQNSPIATPISSIPTPPSSLASLPSVSPAATEVNTAATEAVKKDDGISKGGVVGIAIGCLVAGALIAGLLMWLRSGRSRRKHSSDQEASAIAFLNREKGAAAKAHSVETGSPASQAILSALPQPLEDKAISGEVSKLSNLIKNHVQSYYHTGRIIPRMLDLDDLQAFGSNLPISTGTLSTLLGNSETREIALRFSIAWVLVSRIEYYDEMSATFLPPEVARCFQSISLVNRSSRAHAIFFANWRAITAELLQPAYIQHPFSALDSRNDSIQTALDILDAILQPYADARMDNHQRRCNLEEILKRAASFAFTLFAQPGTWTFDWQEEQGVQSGSLCIFPALLQVTDETGGTLKPPRQFSDAVVRKLDG</sequence>
<dbReference type="Proteomes" id="UP000800093">
    <property type="component" value="Unassembled WGS sequence"/>
</dbReference>
<gene>
    <name evidence="3" type="ORF">CC78DRAFT_282382</name>
</gene>
<proteinExistence type="predicted"/>
<keyword evidence="2" id="KW-0812">Transmembrane</keyword>
<comment type="caution">
    <text evidence="3">The sequence shown here is derived from an EMBL/GenBank/DDBJ whole genome shotgun (WGS) entry which is preliminary data.</text>
</comment>
<dbReference type="EMBL" id="ML986582">
    <property type="protein sequence ID" value="KAF2269554.1"/>
    <property type="molecule type" value="Genomic_DNA"/>
</dbReference>
<keyword evidence="2" id="KW-0472">Membrane</keyword>
<feature type="region of interest" description="Disordered" evidence="1">
    <location>
        <begin position="123"/>
        <end position="145"/>
    </location>
</feature>
<name>A0A9P4NAC0_9PLEO</name>
<reference evidence="4" key="1">
    <citation type="journal article" date="2020" name="Stud. Mycol.">
        <title>101 Dothideomycetes genomes: A test case for predicting lifestyles and emergence of pathogens.</title>
        <authorList>
            <person name="Haridas S."/>
            <person name="Albert R."/>
            <person name="Binder M."/>
            <person name="Bloem J."/>
            <person name="LaButti K."/>
            <person name="Salamov A."/>
            <person name="Andreopoulos B."/>
            <person name="Baker S."/>
            <person name="Barry K."/>
            <person name="Bills G."/>
            <person name="Bluhm B."/>
            <person name="Cannon C."/>
            <person name="Castanera R."/>
            <person name="Culley D."/>
            <person name="Daum C."/>
            <person name="Ezra D."/>
            <person name="Gonzalez J."/>
            <person name="Henrissat B."/>
            <person name="Kuo A."/>
            <person name="Liang C."/>
            <person name="Lipzen A."/>
            <person name="Lutzoni F."/>
            <person name="Magnuson J."/>
            <person name="Mondo S."/>
            <person name="Nolan M."/>
            <person name="Ohm R."/>
            <person name="Pangilinan J."/>
            <person name="Park H.-J."/>
            <person name="Ramirez L."/>
            <person name="Alfaro M."/>
            <person name="Sun H."/>
            <person name="Tritt A."/>
            <person name="Yoshinaga Y."/>
            <person name="Zwiers L.-H."/>
            <person name="Turgeon B."/>
            <person name="Goodwin S."/>
            <person name="Spatafora J."/>
            <person name="Crous P."/>
            <person name="Grigoriev I."/>
        </authorList>
    </citation>
    <scope>NUCLEOTIDE SEQUENCE [LARGE SCALE GENOMIC DNA]</scope>
    <source>
        <strain evidence="4">CBS 304.66</strain>
    </source>
</reference>
<keyword evidence="2" id="KW-1133">Transmembrane helix</keyword>
<evidence type="ECO:0000313" key="3">
    <source>
        <dbReference type="EMBL" id="KAF2269554.1"/>
    </source>
</evidence>